<feature type="compositionally biased region" description="Polar residues" evidence="1">
    <location>
        <begin position="27"/>
        <end position="75"/>
    </location>
</feature>
<protein>
    <submittedName>
        <fullName evidence="2">Uncharacterized protein</fullName>
    </submittedName>
</protein>
<keyword evidence="3" id="KW-1185">Reference proteome</keyword>
<dbReference type="Proteomes" id="UP000724874">
    <property type="component" value="Unassembled WGS sequence"/>
</dbReference>
<sequence>MSSETEAAHKESSNNSSLGGGKVAEGEQTNLGETDTNQNPTTGSGSYKDSTTGSGNQETGAETRTGVTSSSQGASAQPKPDDEEEEEEEEEESSDDDVPQFKWGAARGPVTSNVKGQQPRPKPHK</sequence>
<comment type="caution">
    <text evidence="2">The sequence shown here is derived from an EMBL/GenBank/DDBJ whole genome shotgun (WGS) entry which is preliminary data.</text>
</comment>
<dbReference type="EMBL" id="JADNYJ010000041">
    <property type="protein sequence ID" value="KAF8901465.1"/>
    <property type="molecule type" value="Genomic_DNA"/>
</dbReference>
<feature type="compositionally biased region" description="Acidic residues" evidence="1">
    <location>
        <begin position="81"/>
        <end position="98"/>
    </location>
</feature>
<evidence type="ECO:0000313" key="3">
    <source>
        <dbReference type="Proteomes" id="UP000724874"/>
    </source>
</evidence>
<proteinExistence type="predicted"/>
<feature type="region of interest" description="Disordered" evidence="1">
    <location>
        <begin position="1"/>
        <end position="125"/>
    </location>
</feature>
<accession>A0A9P5TNR6</accession>
<feature type="compositionally biased region" description="Basic and acidic residues" evidence="1">
    <location>
        <begin position="1"/>
        <end position="12"/>
    </location>
</feature>
<organism evidence="2 3">
    <name type="scientific">Gymnopilus junonius</name>
    <name type="common">Spectacular rustgill mushroom</name>
    <name type="synonym">Gymnopilus spectabilis subsp. junonius</name>
    <dbReference type="NCBI Taxonomy" id="109634"/>
    <lineage>
        <taxon>Eukaryota</taxon>
        <taxon>Fungi</taxon>
        <taxon>Dikarya</taxon>
        <taxon>Basidiomycota</taxon>
        <taxon>Agaricomycotina</taxon>
        <taxon>Agaricomycetes</taxon>
        <taxon>Agaricomycetidae</taxon>
        <taxon>Agaricales</taxon>
        <taxon>Agaricineae</taxon>
        <taxon>Hymenogastraceae</taxon>
        <taxon>Gymnopilus</taxon>
    </lineage>
</organism>
<dbReference type="AlphaFoldDB" id="A0A9P5TNR6"/>
<name>A0A9P5TNR6_GYMJU</name>
<evidence type="ECO:0000256" key="1">
    <source>
        <dbReference type="SAM" id="MobiDB-lite"/>
    </source>
</evidence>
<gene>
    <name evidence="2" type="ORF">CPB84DRAFT_1846759</name>
</gene>
<evidence type="ECO:0000313" key="2">
    <source>
        <dbReference type="EMBL" id="KAF8901465.1"/>
    </source>
</evidence>
<reference evidence="2" key="1">
    <citation type="submission" date="2020-11" db="EMBL/GenBank/DDBJ databases">
        <authorList>
            <consortium name="DOE Joint Genome Institute"/>
            <person name="Ahrendt S."/>
            <person name="Riley R."/>
            <person name="Andreopoulos W."/>
            <person name="LaButti K."/>
            <person name="Pangilinan J."/>
            <person name="Ruiz-duenas F.J."/>
            <person name="Barrasa J.M."/>
            <person name="Sanchez-Garcia M."/>
            <person name="Camarero S."/>
            <person name="Miyauchi S."/>
            <person name="Serrano A."/>
            <person name="Linde D."/>
            <person name="Babiker R."/>
            <person name="Drula E."/>
            <person name="Ayuso-Fernandez I."/>
            <person name="Pacheco R."/>
            <person name="Padilla G."/>
            <person name="Ferreira P."/>
            <person name="Barriuso J."/>
            <person name="Kellner H."/>
            <person name="Castanera R."/>
            <person name="Alfaro M."/>
            <person name="Ramirez L."/>
            <person name="Pisabarro A.G."/>
            <person name="Kuo A."/>
            <person name="Tritt A."/>
            <person name="Lipzen A."/>
            <person name="He G."/>
            <person name="Yan M."/>
            <person name="Ng V."/>
            <person name="Cullen D."/>
            <person name="Martin F."/>
            <person name="Rosso M.-N."/>
            <person name="Henrissat B."/>
            <person name="Hibbett D."/>
            <person name="Martinez A.T."/>
            <person name="Grigoriev I.V."/>
        </authorList>
    </citation>
    <scope>NUCLEOTIDE SEQUENCE</scope>
    <source>
        <strain evidence="2">AH 44721</strain>
    </source>
</reference>